<proteinExistence type="predicted"/>
<dbReference type="AlphaFoldDB" id="A0A2M6XB71"/>
<protein>
    <submittedName>
        <fullName evidence="2">Uncharacterized protein</fullName>
    </submittedName>
</protein>
<gene>
    <name evidence="2" type="ORF">COT66_00825</name>
</gene>
<feature type="region of interest" description="Disordered" evidence="1">
    <location>
        <begin position="1"/>
        <end position="25"/>
    </location>
</feature>
<evidence type="ECO:0000256" key="1">
    <source>
        <dbReference type="SAM" id="MobiDB-lite"/>
    </source>
</evidence>
<name>A0A2M6XB71_9BACT</name>
<evidence type="ECO:0000313" key="2">
    <source>
        <dbReference type="EMBL" id="PIU02312.1"/>
    </source>
</evidence>
<dbReference type="Proteomes" id="UP000231214">
    <property type="component" value="Unassembled WGS sequence"/>
</dbReference>
<feature type="compositionally biased region" description="Basic and acidic residues" evidence="1">
    <location>
        <begin position="1"/>
        <end position="17"/>
    </location>
</feature>
<sequence>MPPKEIEGQPWVEERPAQPEIPPETRGYLEQVETGEEIQLTQPVTDDGGAPLVSPTMPAQIAISLPLDSQQMALGLKAKVTSSFRWLAEWARRLIKKTAGKFVYKIITNQYQ</sequence>
<evidence type="ECO:0000313" key="3">
    <source>
        <dbReference type="Proteomes" id="UP000231214"/>
    </source>
</evidence>
<accession>A0A2M6XB71</accession>
<comment type="caution">
    <text evidence="2">The sequence shown here is derived from an EMBL/GenBank/DDBJ whole genome shotgun (WGS) entry which is preliminary data.</text>
</comment>
<organism evidence="2 3">
    <name type="scientific">Candidatus Shapirobacteria bacterium CG09_land_8_20_14_0_10_49_15</name>
    <dbReference type="NCBI Taxonomy" id="1974482"/>
    <lineage>
        <taxon>Bacteria</taxon>
        <taxon>Candidatus Shapironibacteriota</taxon>
    </lineage>
</organism>
<reference evidence="3" key="1">
    <citation type="submission" date="2017-09" db="EMBL/GenBank/DDBJ databases">
        <title>Depth-based differentiation of microbial function through sediment-hosted aquifers and enrichment of novel symbionts in the deep terrestrial subsurface.</title>
        <authorList>
            <person name="Probst A.J."/>
            <person name="Ladd B."/>
            <person name="Jarett J.K."/>
            <person name="Geller-Mcgrath D.E."/>
            <person name="Sieber C.M.K."/>
            <person name="Emerson J.B."/>
            <person name="Anantharaman K."/>
            <person name="Thomas B.C."/>
            <person name="Malmstrom R."/>
            <person name="Stieglmeier M."/>
            <person name="Klingl A."/>
            <person name="Woyke T."/>
            <person name="Ryan C.M."/>
            <person name="Banfield J.F."/>
        </authorList>
    </citation>
    <scope>NUCLEOTIDE SEQUENCE [LARGE SCALE GENOMIC DNA]</scope>
</reference>
<dbReference type="EMBL" id="PEZK01000016">
    <property type="protein sequence ID" value="PIU02312.1"/>
    <property type="molecule type" value="Genomic_DNA"/>
</dbReference>